<dbReference type="PANTHER" id="PTHR46401">
    <property type="entry name" value="GLYCOSYLTRANSFERASE WBBK-RELATED"/>
    <property type="match status" value="1"/>
</dbReference>
<dbReference type="OrthoDB" id="9801609at2"/>
<dbReference type="Pfam" id="PF00534">
    <property type="entry name" value="Glycos_transf_1"/>
    <property type="match status" value="1"/>
</dbReference>
<keyword evidence="4" id="KW-1185">Reference proteome</keyword>
<dbReference type="SUPFAM" id="SSF53756">
    <property type="entry name" value="UDP-Glycosyltransferase/glycogen phosphorylase"/>
    <property type="match status" value="1"/>
</dbReference>
<dbReference type="EMBL" id="CP001100">
    <property type="protein sequence ID" value="ACF15165.1"/>
    <property type="molecule type" value="Genomic_DNA"/>
</dbReference>
<feature type="domain" description="Glycosyl transferase family 1" evidence="2">
    <location>
        <begin position="178"/>
        <end position="345"/>
    </location>
</feature>
<evidence type="ECO:0000256" key="1">
    <source>
        <dbReference type="ARBA" id="ARBA00022679"/>
    </source>
</evidence>
<evidence type="ECO:0000313" key="3">
    <source>
        <dbReference type="EMBL" id="ACF15165.1"/>
    </source>
</evidence>
<name>B3QYU2_CHLT3</name>
<proteinExistence type="predicted"/>
<keyword evidence="1 3" id="KW-0808">Transferase</keyword>
<sequence length="376" mass="43540">MEKLRILFIGPTPPPYHGVTVMNKILLSSQFCNVFHVDIIETNYSEKITDLNSLSLDKIKKLLSHINKIIKLSSKNKYDFVCYPINFTRNALLRDFLLLFAIKLFPYKIIYYTHGNNLPSFIKNENALIKGIIHKVMRYADGAVVVGENLRFNYKGILPDELVVPVHHGMEGFVTKPKARQASDEIRVLYLSNLVLTKGFFVLIQAIPKIVQQVKNIKFIFGGEWENAQTKEDVMRYIEENNLSEFIEFKGRVIGEEKEKLYYDSDIFVFPTFYPLETFGIVNLEAMQAGLPIITTGRGAIPEIVEEGKNGFIVPEQNPEAIADKIILLFQNKELRENIRNNNIQRFKDFYTKEKYAQRMIDAFLYLHKKLDKNPD</sequence>
<protein>
    <submittedName>
        <fullName evidence="3">Glycosyl transferase group 1</fullName>
    </submittedName>
</protein>
<dbReference type="STRING" id="517418.Ctha_2716"/>
<dbReference type="CAZy" id="GT4">
    <property type="family name" value="Glycosyltransferase Family 4"/>
</dbReference>
<dbReference type="GO" id="GO:0016757">
    <property type="term" value="F:glycosyltransferase activity"/>
    <property type="evidence" value="ECO:0007669"/>
    <property type="project" value="InterPro"/>
</dbReference>
<organism evidence="3 4">
    <name type="scientific">Chloroherpeton thalassium (strain ATCC 35110 / GB-78)</name>
    <dbReference type="NCBI Taxonomy" id="517418"/>
    <lineage>
        <taxon>Bacteria</taxon>
        <taxon>Pseudomonadati</taxon>
        <taxon>Chlorobiota</taxon>
        <taxon>Chlorobiia</taxon>
        <taxon>Chlorobiales</taxon>
        <taxon>Chloroherpetonaceae</taxon>
        <taxon>Chloroherpeton</taxon>
    </lineage>
</organism>
<dbReference type="AlphaFoldDB" id="B3QYU2"/>
<dbReference type="eggNOG" id="COG0438">
    <property type="taxonomic scope" value="Bacteria"/>
</dbReference>
<dbReference type="HOGENOM" id="CLU_009583_14_0_10"/>
<dbReference type="GO" id="GO:0009103">
    <property type="term" value="P:lipopolysaccharide biosynthetic process"/>
    <property type="evidence" value="ECO:0007669"/>
    <property type="project" value="TreeGrafter"/>
</dbReference>
<dbReference type="Proteomes" id="UP000001208">
    <property type="component" value="Chromosome"/>
</dbReference>
<evidence type="ECO:0000259" key="2">
    <source>
        <dbReference type="Pfam" id="PF00534"/>
    </source>
</evidence>
<dbReference type="Gene3D" id="3.40.50.2000">
    <property type="entry name" value="Glycogen Phosphorylase B"/>
    <property type="match status" value="2"/>
</dbReference>
<evidence type="ECO:0000313" key="4">
    <source>
        <dbReference type="Proteomes" id="UP000001208"/>
    </source>
</evidence>
<dbReference type="KEGG" id="cts:Ctha_2716"/>
<gene>
    <name evidence="3" type="ordered locus">Ctha_2716</name>
</gene>
<dbReference type="InterPro" id="IPR001296">
    <property type="entry name" value="Glyco_trans_1"/>
</dbReference>
<accession>B3QYU2</accession>
<reference evidence="3 4" key="1">
    <citation type="submission" date="2008-06" db="EMBL/GenBank/DDBJ databases">
        <title>Complete sequence of Chloroherpeton thalassium ATCC 35110.</title>
        <authorList>
            <consortium name="US DOE Joint Genome Institute"/>
            <person name="Lucas S."/>
            <person name="Copeland A."/>
            <person name="Lapidus A."/>
            <person name="Glavina del Rio T."/>
            <person name="Dalin E."/>
            <person name="Tice H."/>
            <person name="Bruce D."/>
            <person name="Goodwin L."/>
            <person name="Pitluck S."/>
            <person name="Schmutz J."/>
            <person name="Larimer F."/>
            <person name="Land M."/>
            <person name="Hauser L."/>
            <person name="Kyrpides N."/>
            <person name="Mikhailova N."/>
            <person name="Liu Z."/>
            <person name="Li T."/>
            <person name="Zhao F."/>
            <person name="Overmann J."/>
            <person name="Bryant D.A."/>
            <person name="Richardson P."/>
        </authorList>
    </citation>
    <scope>NUCLEOTIDE SEQUENCE [LARGE SCALE GENOMIC DNA]</scope>
    <source>
        <strain evidence="4">ATCC 35110 / GB-78</strain>
    </source>
</reference>
<dbReference type="PANTHER" id="PTHR46401:SF2">
    <property type="entry name" value="GLYCOSYLTRANSFERASE WBBK-RELATED"/>
    <property type="match status" value="1"/>
</dbReference>
<dbReference type="CDD" id="cd03801">
    <property type="entry name" value="GT4_PimA-like"/>
    <property type="match status" value="1"/>
</dbReference>